<proteinExistence type="predicted"/>
<dbReference type="Proteomes" id="UP001500037">
    <property type="component" value="Unassembled WGS sequence"/>
</dbReference>
<dbReference type="EMBL" id="BAAALF010000134">
    <property type="protein sequence ID" value="GAA1259625.1"/>
    <property type="molecule type" value="Genomic_DNA"/>
</dbReference>
<name>A0ABP4HER2_9ACTN</name>
<dbReference type="RefSeq" id="WP_344444910.1">
    <property type="nucleotide sequence ID" value="NZ_BAAALF010000134.1"/>
</dbReference>
<organism evidence="1 2">
    <name type="scientific">Kitasatospora nipponensis</name>
    <dbReference type="NCBI Taxonomy" id="258049"/>
    <lineage>
        <taxon>Bacteria</taxon>
        <taxon>Bacillati</taxon>
        <taxon>Actinomycetota</taxon>
        <taxon>Actinomycetes</taxon>
        <taxon>Kitasatosporales</taxon>
        <taxon>Streptomycetaceae</taxon>
        <taxon>Kitasatospora</taxon>
    </lineage>
</organism>
<protein>
    <submittedName>
        <fullName evidence="1">Uncharacterized protein</fullName>
    </submittedName>
</protein>
<keyword evidence="2" id="KW-1185">Reference proteome</keyword>
<comment type="caution">
    <text evidence="1">The sequence shown here is derived from an EMBL/GenBank/DDBJ whole genome shotgun (WGS) entry which is preliminary data.</text>
</comment>
<evidence type="ECO:0000313" key="1">
    <source>
        <dbReference type="EMBL" id="GAA1259625.1"/>
    </source>
</evidence>
<evidence type="ECO:0000313" key="2">
    <source>
        <dbReference type="Proteomes" id="UP001500037"/>
    </source>
</evidence>
<sequence length="72" mass="7411">MSDEALVRSWKDPQNRDGACAFHPAGEIRLGTGSAVGRRARLLSGLVGQGGYEGDLGMSVSMMTGTSVSSPA</sequence>
<reference evidence="2" key="1">
    <citation type="journal article" date="2019" name="Int. J. Syst. Evol. Microbiol.">
        <title>The Global Catalogue of Microorganisms (GCM) 10K type strain sequencing project: providing services to taxonomists for standard genome sequencing and annotation.</title>
        <authorList>
            <consortium name="The Broad Institute Genomics Platform"/>
            <consortium name="The Broad Institute Genome Sequencing Center for Infectious Disease"/>
            <person name="Wu L."/>
            <person name="Ma J."/>
        </authorList>
    </citation>
    <scope>NUCLEOTIDE SEQUENCE [LARGE SCALE GENOMIC DNA]</scope>
    <source>
        <strain evidence="2">JCM 13004</strain>
    </source>
</reference>
<accession>A0ABP4HER2</accession>
<gene>
    <name evidence="1" type="ORF">GCM10009665_57100</name>
</gene>